<proteinExistence type="predicted"/>
<reference evidence="1" key="2">
    <citation type="submission" date="2021-04" db="EMBL/GenBank/DDBJ databases">
        <authorList>
            <person name="Gilroy R."/>
        </authorList>
    </citation>
    <scope>NUCLEOTIDE SEQUENCE</scope>
    <source>
        <strain evidence="1">B5-657</strain>
    </source>
</reference>
<dbReference type="EMBL" id="JAHLFQ010000216">
    <property type="protein sequence ID" value="MBU3804939.1"/>
    <property type="molecule type" value="Genomic_DNA"/>
</dbReference>
<dbReference type="AlphaFoldDB" id="A0A9E2KCF5"/>
<evidence type="ECO:0000313" key="1">
    <source>
        <dbReference type="EMBL" id="MBU3804939.1"/>
    </source>
</evidence>
<reference evidence="1" key="1">
    <citation type="journal article" date="2021" name="PeerJ">
        <title>Extensive microbial diversity within the chicken gut microbiome revealed by metagenomics and culture.</title>
        <authorList>
            <person name="Gilroy R."/>
            <person name="Ravi A."/>
            <person name="Getino M."/>
            <person name="Pursley I."/>
            <person name="Horton D.L."/>
            <person name="Alikhan N.F."/>
            <person name="Baker D."/>
            <person name="Gharbi K."/>
            <person name="Hall N."/>
            <person name="Watson M."/>
            <person name="Adriaenssens E.M."/>
            <person name="Foster-Nyarko E."/>
            <person name="Jarju S."/>
            <person name="Secka A."/>
            <person name="Antonio M."/>
            <person name="Oren A."/>
            <person name="Chaudhuri R.R."/>
            <person name="La Ragione R."/>
            <person name="Hildebrand F."/>
            <person name="Pallen M.J."/>
        </authorList>
    </citation>
    <scope>NUCLEOTIDE SEQUENCE</scope>
    <source>
        <strain evidence="1">B5-657</strain>
    </source>
</reference>
<evidence type="ECO:0000313" key="2">
    <source>
        <dbReference type="Proteomes" id="UP000824229"/>
    </source>
</evidence>
<accession>A0A9E2KCF5</accession>
<organism evidence="1 2">
    <name type="scientific">Candidatus Cellulosilyticum pullistercoris</name>
    <dbReference type="NCBI Taxonomy" id="2838521"/>
    <lineage>
        <taxon>Bacteria</taxon>
        <taxon>Bacillati</taxon>
        <taxon>Bacillota</taxon>
        <taxon>Clostridia</taxon>
        <taxon>Lachnospirales</taxon>
        <taxon>Cellulosilyticaceae</taxon>
        <taxon>Cellulosilyticum</taxon>
    </lineage>
</organism>
<gene>
    <name evidence="1" type="ORF">H9872_09325</name>
</gene>
<protein>
    <submittedName>
        <fullName evidence="1">Endosialidase</fullName>
    </submittedName>
</protein>
<comment type="caution">
    <text evidence="1">The sequence shown here is derived from an EMBL/GenBank/DDBJ whole genome shotgun (WGS) entry which is preliminary data.</text>
</comment>
<sequence>MAVVEEIIRVEADGTLSFGNYELKEKTKVLDFEVEGRLYKAKTFFEVTKLKRDGALVYESLPGTAVHNFKVTDSGVSFQVEGEESSQITLELEPEAEYKYIVNDVTVGNIKSTISGKVSFSVDCEREPQVVQLKRIK</sequence>
<name>A0A9E2KCF5_9FIRM</name>
<dbReference type="Proteomes" id="UP000824229">
    <property type="component" value="Unassembled WGS sequence"/>
</dbReference>